<comment type="similarity">
    <text evidence="1">Belongs to the LysR transcriptional regulatory family.</text>
</comment>
<dbReference type="SUPFAM" id="SSF53850">
    <property type="entry name" value="Periplasmic binding protein-like II"/>
    <property type="match status" value="1"/>
</dbReference>
<feature type="domain" description="HTH lysR-type" evidence="5">
    <location>
        <begin position="1"/>
        <end position="60"/>
    </location>
</feature>
<evidence type="ECO:0000256" key="4">
    <source>
        <dbReference type="ARBA" id="ARBA00023163"/>
    </source>
</evidence>
<evidence type="ECO:0000259" key="5">
    <source>
        <dbReference type="PROSITE" id="PS50931"/>
    </source>
</evidence>
<sequence>MDNRLGEMEMFVQVARSGSFAAAAKALRQTPSAVSRAVARIEARIGTRLIVRTTRSLRLTQEGEAYLLRASDVLAEVDAIEGSLDRGSTEPSGRLRVNASVPFGMHVLVPMLPAYLAAHPRMTIDLTLTDEVVDLVEARADVAIRIGPLRDTRLRAKRLGSSRMVVVASPGYLAEHGVPRHPAELERHNCLNFSFRRSLDSWPFQVNGAVVHRPIAGNFYGSSGEIVRTMAIGGGGIARLARFHVSADLAAGALQPLLESFNPGDAEEIHALYAGSERLSPRLRSILDFLGERATFGG</sequence>
<dbReference type="InterPro" id="IPR000847">
    <property type="entry name" value="LysR_HTH_N"/>
</dbReference>
<evidence type="ECO:0000313" key="7">
    <source>
        <dbReference type="Proteomes" id="UP001597176"/>
    </source>
</evidence>
<dbReference type="EMBL" id="JBHTND010000002">
    <property type="protein sequence ID" value="MFD1300317.1"/>
    <property type="molecule type" value="Genomic_DNA"/>
</dbReference>
<dbReference type="PANTHER" id="PTHR30537">
    <property type="entry name" value="HTH-TYPE TRANSCRIPTIONAL REGULATOR"/>
    <property type="match status" value="1"/>
</dbReference>
<accession>A0ABW3WSK5</accession>
<protein>
    <submittedName>
        <fullName evidence="6">LysR family transcriptional regulator</fullName>
    </submittedName>
</protein>
<dbReference type="RefSeq" id="WP_238203068.1">
    <property type="nucleotide sequence ID" value="NZ_JBHTND010000002.1"/>
</dbReference>
<keyword evidence="3" id="KW-0238">DNA-binding</keyword>
<dbReference type="PANTHER" id="PTHR30537:SF71">
    <property type="entry name" value="TRANSCRIPTIONAL REGULATORY PROTEIN"/>
    <property type="match status" value="1"/>
</dbReference>
<keyword evidence="2" id="KW-0805">Transcription regulation</keyword>
<comment type="caution">
    <text evidence="6">The sequence shown here is derived from an EMBL/GenBank/DDBJ whole genome shotgun (WGS) entry which is preliminary data.</text>
</comment>
<evidence type="ECO:0000256" key="1">
    <source>
        <dbReference type="ARBA" id="ARBA00009437"/>
    </source>
</evidence>
<dbReference type="SUPFAM" id="SSF46785">
    <property type="entry name" value="Winged helix' DNA-binding domain"/>
    <property type="match status" value="1"/>
</dbReference>
<dbReference type="InterPro" id="IPR036390">
    <property type="entry name" value="WH_DNA-bd_sf"/>
</dbReference>
<name>A0ABW3WSK5_9HYPH</name>
<keyword evidence="7" id="KW-1185">Reference proteome</keyword>
<reference evidence="7" key="1">
    <citation type="journal article" date="2019" name="Int. J. Syst. Evol. Microbiol.">
        <title>The Global Catalogue of Microorganisms (GCM) 10K type strain sequencing project: providing services to taxonomists for standard genome sequencing and annotation.</title>
        <authorList>
            <consortium name="The Broad Institute Genomics Platform"/>
            <consortium name="The Broad Institute Genome Sequencing Center for Infectious Disease"/>
            <person name="Wu L."/>
            <person name="Ma J."/>
        </authorList>
    </citation>
    <scope>NUCLEOTIDE SEQUENCE [LARGE SCALE GENOMIC DNA]</scope>
    <source>
        <strain evidence="7">CCUG 56108</strain>
    </source>
</reference>
<gene>
    <name evidence="6" type="ORF">ACFQ4G_01805</name>
</gene>
<dbReference type="Pfam" id="PF03466">
    <property type="entry name" value="LysR_substrate"/>
    <property type="match status" value="1"/>
</dbReference>
<dbReference type="InterPro" id="IPR036388">
    <property type="entry name" value="WH-like_DNA-bd_sf"/>
</dbReference>
<keyword evidence="4" id="KW-0804">Transcription</keyword>
<dbReference type="InterPro" id="IPR058163">
    <property type="entry name" value="LysR-type_TF_proteobact-type"/>
</dbReference>
<evidence type="ECO:0000256" key="3">
    <source>
        <dbReference type="ARBA" id="ARBA00023125"/>
    </source>
</evidence>
<dbReference type="Proteomes" id="UP001597176">
    <property type="component" value="Unassembled WGS sequence"/>
</dbReference>
<dbReference type="Gene3D" id="1.10.10.10">
    <property type="entry name" value="Winged helix-like DNA-binding domain superfamily/Winged helix DNA-binding domain"/>
    <property type="match status" value="1"/>
</dbReference>
<evidence type="ECO:0000313" key="6">
    <source>
        <dbReference type="EMBL" id="MFD1300317.1"/>
    </source>
</evidence>
<dbReference type="PROSITE" id="PS50931">
    <property type="entry name" value="HTH_LYSR"/>
    <property type="match status" value="1"/>
</dbReference>
<dbReference type="Pfam" id="PF00126">
    <property type="entry name" value="HTH_1"/>
    <property type="match status" value="1"/>
</dbReference>
<dbReference type="Gene3D" id="3.40.190.290">
    <property type="match status" value="1"/>
</dbReference>
<proteinExistence type="inferred from homology"/>
<dbReference type="InterPro" id="IPR005119">
    <property type="entry name" value="LysR_subst-bd"/>
</dbReference>
<organism evidence="6 7">
    <name type="scientific">Methylobacterium marchantiae</name>
    <dbReference type="NCBI Taxonomy" id="600331"/>
    <lineage>
        <taxon>Bacteria</taxon>
        <taxon>Pseudomonadati</taxon>
        <taxon>Pseudomonadota</taxon>
        <taxon>Alphaproteobacteria</taxon>
        <taxon>Hyphomicrobiales</taxon>
        <taxon>Methylobacteriaceae</taxon>
        <taxon>Methylobacterium</taxon>
    </lineage>
</organism>
<evidence type="ECO:0000256" key="2">
    <source>
        <dbReference type="ARBA" id="ARBA00023015"/>
    </source>
</evidence>